<evidence type="ECO:0000259" key="4">
    <source>
        <dbReference type="Pfam" id="PF00808"/>
    </source>
</evidence>
<keyword evidence="2" id="KW-0539">Nucleus</keyword>
<dbReference type="RefSeq" id="XP_008729456.1">
    <property type="nucleotide sequence ID" value="XM_008731234.1"/>
</dbReference>
<evidence type="ECO:0000256" key="2">
    <source>
        <dbReference type="ARBA" id="ARBA00023242"/>
    </source>
</evidence>
<dbReference type="Proteomes" id="UP000030678">
    <property type="component" value="Unassembled WGS sequence"/>
</dbReference>
<feature type="compositionally biased region" description="Gly residues" evidence="3">
    <location>
        <begin position="153"/>
        <end position="172"/>
    </location>
</feature>
<evidence type="ECO:0000256" key="1">
    <source>
        <dbReference type="ARBA" id="ARBA00004123"/>
    </source>
</evidence>
<evidence type="ECO:0000313" key="5">
    <source>
        <dbReference type="EMBL" id="ETI22839.1"/>
    </source>
</evidence>
<dbReference type="PANTHER" id="PTHR46138:SF1">
    <property type="entry name" value="PROTEIN DR1"/>
    <property type="match status" value="1"/>
</dbReference>
<dbReference type="InterPro" id="IPR009072">
    <property type="entry name" value="Histone-fold"/>
</dbReference>
<dbReference type="Gene3D" id="1.10.20.10">
    <property type="entry name" value="Histone, subunit A"/>
    <property type="match status" value="1"/>
</dbReference>
<dbReference type="GO" id="GO:0051123">
    <property type="term" value="P:RNA polymerase II preinitiation complex assembly"/>
    <property type="evidence" value="ECO:0007669"/>
    <property type="project" value="TreeGrafter"/>
</dbReference>
<dbReference type="PANTHER" id="PTHR46138">
    <property type="entry name" value="PROTEIN DR1"/>
    <property type="match status" value="1"/>
</dbReference>
<protein>
    <recommendedName>
        <fullName evidence="4">Transcription factor CBF/NF-Y/archaeal histone domain-containing protein</fullName>
    </recommendedName>
</protein>
<dbReference type="InterPro" id="IPR003958">
    <property type="entry name" value="CBFA_NFYB_domain"/>
</dbReference>
<comment type="subcellular location">
    <subcellularLocation>
        <location evidence="1">Nucleus</location>
    </subcellularLocation>
</comment>
<dbReference type="GO" id="GO:0017025">
    <property type="term" value="F:TBP-class protein binding"/>
    <property type="evidence" value="ECO:0007669"/>
    <property type="project" value="TreeGrafter"/>
</dbReference>
<feature type="region of interest" description="Disordered" evidence="3">
    <location>
        <begin position="150"/>
        <end position="191"/>
    </location>
</feature>
<dbReference type="AlphaFoldDB" id="V9D7C8"/>
<reference evidence="5 6" key="1">
    <citation type="submission" date="2013-03" db="EMBL/GenBank/DDBJ databases">
        <title>The Genome Sequence of Cladophialophora carrionii CBS 160.54.</title>
        <authorList>
            <consortium name="The Broad Institute Genomics Platform"/>
            <person name="Cuomo C."/>
            <person name="de Hoog S."/>
            <person name="Gorbushina A."/>
            <person name="Walker B."/>
            <person name="Young S.K."/>
            <person name="Zeng Q."/>
            <person name="Gargeya S."/>
            <person name="Fitzgerald M."/>
            <person name="Haas B."/>
            <person name="Abouelleil A."/>
            <person name="Allen A.W."/>
            <person name="Alvarado L."/>
            <person name="Arachchi H.M."/>
            <person name="Berlin A.M."/>
            <person name="Chapman S.B."/>
            <person name="Gainer-Dewar J."/>
            <person name="Goldberg J."/>
            <person name="Griggs A."/>
            <person name="Gujja S."/>
            <person name="Hansen M."/>
            <person name="Howarth C."/>
            <person name="Imamovic A."/>
            <person name="Ireland A."/>
            <person name="Larimer J."/>
            <person name="McCowan C."/>
            <person name="Murphy C."/>
            <person name="Pearson M."/>
            <person name="Poon T.W."/>
            <person name="Priest M."/>
            <person name="Roberts A."/>
            <person name="Saif S."/>
            <person name="Shea T."/>
            <person name="Sisk P."/>
            <person name="Sykes S."/>
            <person name="Wortman J."/>
            <person name="Nusbaum C."/>
            <person name="Birren B."/>
        </authorList>
    </citation>
    <scope>NUCLEOTIDE SEQUENCE [LARGE SCALE GENOMIC DNA]</scope>
    <source>
        <strain evidence="5 6">CBS 160.54</strain>
    </source>
</reference>
<name>V9D7C8_9EURO</name>
<evidence type="ECO:0000313" key="6">
    <source>
        <dbReference type="Proteomes" id="UP000030678"/>
    </source>
</evidence>
<feature type="domain" description="Transcription factor CBF/NF-Y/archaeal histone" evidence="4">
    <location>
        <begin position="45"/>
        <end position="90"/>
    </location>
</feature>
<dbReference type="GO" id="GO:0016251">
    <property type="term" value="F:RNA polymerase II general transcription initiation factor activity"/>
    <property type="evidence" value="ECO:0007669"/>
    <property type="project" value="TreeGrafter"/>
</dbReference>
<dbReference type="GO" id="GO:0017054">
    <property type="term" value="C:negative cofactor 2 complex"/>
    <property type="evidence" value="ECO:0007669"/>
    <property type="project" value="InterPro"/>
</dbReference>
<dbReference type="VEuPathDB" id="FungiDB:G647_06916"/>
<dbReference type="InterPro" id="IPR042225">
    <property type="entry name" value="Ncb2"/>
</dbReference>
<sequence length="230" mass="25353">MSDKDFGNNDDLSLPKATVQKIISEILAQIPHDGSPATGREGEMTFTRPARDMLISCSLEFLRMLSSESNEISERESKKTISVEHVEQALTDLGFGSYIEGCRGVVGEWQEVQKKRIGRGEKMRNFGGFDKMGEDELRKMQEALLGEARGRMEGGGAGGQEAQGGSGVGGDSNGNDDGDGDGDGDKSDNDETIALTLRRVYHENPYFKYRAARMGLQNHRKRNMRKDTEP</sequence>
<dbReference type="HOGENOM" id="CLU_066247_11_3_1"/>
<dbReference type="OrthoDB" id="601405at2759"/>
<dbReference type="GO" id="GO:0000122">
    <property type="term" value="P:negative regulation of transcription by RNA polymerase II"/>
    <property type="evidence" value="ECO:0007669"/>
    <property type="project" value="InterPro"/>
</dbReference>
<gene>
    <name evidence="5" type="ORF">G647_06916</name>
</gene>
<dbReference type="GO" id="GO:0046982">
    <property type="term" value="F:protein heterodimerization activity"/>
    <property type="evidence" value="ECO:0007669"/>
    <property type="project" value="InterPro"/>
</dbReference>
<dbReference type="CDD" id="cd22905">
    <property type="entry name" value="HFD_Dr1"/>
    <property type="match status" value="1"/>
</dbReference>
<dbReference type="Pfam" id="PF00808">
    <property type="entry name" value="CBFD_NFYB_HMF"/>
    <property type="match status" value="1"/>
</dbReference>
<dbReference type="SUPFAM" id="SSF47113">
    <property type="entry name" value="Histone-fold"/>
    <property type="match status" value="1"/>
</dbReference>
<organism evidence="5 6">
    <name type="scientific">Cladophialophora carrionii CBS 160.54</name>
    <dbReference type="NCBI Taxonomy" id="1279043"/>
    <lineage>
        <taxon>Eukaryota</taxon>
        <taxon>Fungi</taxon>
        <taxon>Dikarya</taxon>
        <taxon>Ascomycota</taxon>
        <taxon>Pezizomycotina</taxon>
        <taxon>Eurotiomycetes</taxon>
        <taxon>Chaetothyriomycetidae</taxon>
        <taxon>Chaetothyriales</taxon>
        <taxon>Herpotrichiellaceae</taxon>
        <taxon>Cladophialophora</taxon>
    </lineage>
</organism>
<proteinExistence type="predicted"/>
<accession>V9D7C8</accession>
<evidence type="ECO:0000256" key="3">
    <source>
        <dbReference type="SAM" id="MobiDB-lite"/>
    </source>
</evidence>
<dbReference type="EMBL" id="KB822706">
    <property type="protein sequence ID" value="ETI22839.1"/>
    <property type="molecule type" value="Genomic_DNA"/>
</dbReference>
<dbReference type="GeneID" id="19985409"/>